<proteinExistence type="predicted"/>
<protein>
    <submittedName>
        <fullName evidence="1">Uncharacterized protein</fullName>
    </submittedName>
</protein>
<evidence type="ECO:0000313" key="1">
    <source>
        <dbReference type="EMBL" id="MFF5289009.1"/>
    </source>
</evidence>
<accession>A0ABW6W6T0</accession>
<reference evidence="1 2" key="1">
    <citation type="submission" date="2024-10" db="EMBL/GenBank/DDBJ databases">
        <title>The Natural Products Discovery Center: Release of the First 8490 Sequenced Strains for Exploring Actinobacteria Biosynthetic Diversity.</title>
        <authorList>
            <person name="Kalkreuter E."/>
            <person name="Kautsar S.A."/>
            <person name="Yang D."/>
            <person name="Bader C.D."/>
            <person name="Teijaro C.N."/>
            <person name="Fluegel L."/>
            <person name="Davis C.M."/>
            <person name="Simpson J.R."/>
            <person name="Lauterbach L."/>
            <person name="Steele A.D."/>
            <person name="Gui C."/>
            <person name="Meng S."/>
            <person name="Li G."/>
            <person name="Viehrig K."/>
            <person name="Ye F."/>
            <person name="Su P."/>
            <person name="Kiefer A.F."/>
            <person name="Nichols A."/>
            <person name="Cepeda A.J."/>
            <person name="Yan W."/>
            <person name="Fan B."/>
            <person name="Jiang Y."/>
            <person name="Adhikari A."/>
            <person name="Zheng C.-J."/>
            <person name="Schuster L."/>
            <person name="Cowan T.M."/>
            <person name="Smanski M.J."/>
            <person name="Chevrette M.G."/>
            <person name="De Carvalho L.P.S."/>
            <person name="Shen B."/>
        </authorList>
    </citation>
    <scope>NUCLEOTIDE SEQUENCE [LARGE SCALE GENOMIC DNA]</scope>
    <source>
        <strain evidence="1 2">NPDC000087</strain>
    </source>
</reference>
<comment type="caution">
    <text evidence="1">The sequence shown here is derived from an EMBL/GenBank/DDBJ whole genome shotgun (WGS) entry which is preliminary data.</text>
</comment>
<gene>
    <name evidence="1" type="ORF">ACFY35_06205</name>
</gene>
<name>A0ABW6W6T0_9ACTN</name>
<keyword evidence="2" id="KW-1185">Reference proteome</keyword>
<dbReference type="RefSeq" id="WP_020509356.1">
    <property type="nucleotide sequence ID" value="NZ_JBIAZU010000001.1"/>
</dbReference>
<dbReference type="Proteomes" id="UP001602245">
    <property type="component" value="Unassembled WGS sequence"/>
</dbReference>
<dbReference type="EMBL" id="JBIAZU010000001">
    <property type="protein sequence ID" value="MFF5289009.1"/>
    <property type="molecule type" value="Genomic_DNA"/>
</dbReference>
<organism evidence="1 2">
    <name type="scientific">Paractinoplanes globisporus</name>
    <dbReference type="NCBI Taxonomy" id="113565"/>
    <lineage>
        <taxon>Bacteria</taxon>
        <taxon>Bacillati</taxon>
        <taxon>Actinomycetota</taxon>
        <taxon>Actinomycetes</taxon>
        <taxon>Micromonosporales</taxon>
        <taxon>Micromonosporaceae</taxon>
        <taxon>Paractinoplanes</taxon>
    </lineage>
</organism>
<sequence>MPPQIDIPVSVDLQRALDLPECDLIRLPQPDPLQIRLPTGGTIHALQDMSKGVPTDCALSFSLMLQLAPFLAAIDCPLKILKLLEPLAEIIGGLSKVPPSPPSPEILGKFTKAVSDLAPCFLVLTGAPLVPFICDLLNLVSKIMHCLVGQLQTVVSLASGLSLQIQAAADNPDLLAQLQCAQDNANAAAGSLANAIEPISAVLSLASPLFALAGIEPITLTPPGGEAAADALEPVIQTLNDVLTTIDDVRKTLCP</sequence>
<evidence type="ECO:0000313" key="2">
    <source>
        <dbReference type="Proteomes" id="UP001602245"/>
    </source>
</evidence>